<name>A0A9P4WQ27_9PLEO</name>
<proteinExistence type="predicted"/>
<accession>A0A9P4WQ27</accession>
<comment type="caution">
    <text evidence="1">The sequence shown here is derived from an EMBL/GenBank/DDBJ whole genome shotgun (WGS) entry which is preliminary data.</text>
</comment>
<reference evidence="1" key="1">
    <citation type="submission" date="2019-04" db="EMBL/GenBank/DDBJ databases">
        <title>Sequencing of skin fungus with MAO and IRED activity.</title>
        <authorList>
            <person name="Marsaioli A.J."/>
            <person name="Bonatto J.M.C."/>
            <person name="Reis Junior O."/>
        </authorList>
    </citation>
    <scope>NUCLEOTIDE SEQUENCE</scope>
    <source>
        <strain evidence="1">28M1</strain>
    </source>
</reference>
<evidence type="ECO:0000313" key="2">
    <source>
        <dbReference type="Proteomes" id="UP000758155"/>
    </source>
</evidence>
<dbReference type="Proteomes" id="UP000758155">
    <property type="component" value="Unassembled WGS sequence"/>
</dbReference>
<dbReference type="EMBL" id="SWKV01000036">
    <property type="protein sequence ID" value="KAF3038475.1"/>
    <property type="molecule type" value="Genomic_DNA"/>
</dbReference>
<organism evidence="1 2">
    <name type="scientific">Didymella heteroderae</name>
    <dbReference type="NCBI Taxonomy" id="1769908"/>
    <lineage>
        <taxon>Eukaryota</taxon>
        <taxon>Fungi</taxon>
        <taxon>Dikarya</taxon>
        <taxon>Ascomycota</taxon>
        <taxon>Pezizomycotina</taxon>
        <taxon>Dothideomycetes</taxon>
        <taxon>Pleosporomycetidae</taxon>
        <taxon>Pleosporales</taxon>
        <taxon>Pleosporineae</taxon>
        <taxon>Didymellaceae</taxon>
        <taxon>Didymella</taxon>
    </lineage>
</organism>
<dbReference type="AlphaFoldDB" id="A0A9P4WQ27"/>
<protein>
    <submittedName>
        <fullName evidence="1">Uncharacterized protein</fullName>
    </submittedName>
</protein>
<evidence type="ECO:0000313" key="1">
    <source>
        <dbReference type="EMBL" id="KAF3038475.1"/>
    </source>
</evidence>
<sequence>MMHSRIASNKNTDNTDLTVRHLDEIRFFKSSPDAQKAAIASLNLESVLYHDSIGPDLRKLWFWDIDIFDNPDRQSVRLFDSWMVLKAFHLGIRAAYWLPVPAEHLE</sequence>
<gene>
    <name evidence="1" type="ORF">E8E12_003961</name>
</gene>
<keyword evidence="2" id="KW-1185">Reference proteome</keyword>